<comment type="similarity">
    <text evidence="1 5 7">Belongs to the pyrroline-5-carboxylate reductase family.</text>
</comment>
<dbReference type="EC" id="1.5.1.2" evidence="5 6"/>
<name>A0ABV2JA01_9FIRM</name>
<evidence type="ECO:0000256" key="2">
    <source>
        <dbReference type="ARBA" id="ARBA00022650"/>
    </source>
</evidence>
<evidence type="ECO:0000259" key="9">
    <source>
        <dbReference type="Pfam" id="PF14748"/>
    </source>
</evidence>
<protein>
    <recommendedName>
        <fullName evidence="5 6">Pyrroline-5-carboxylate reductase</fullName>
        <shortName evidence="5">P5C reductase</shortName>
        <shortName evidence="5">P5CR</shortName>
        <ecNumber evidence="5 6">1.5.1.2</ecNumber>
    </recommendedName>
    <alternativeName>
        <fullName evidence="5">PCA reductase</fullName>
    </alternativeName>
</protein>
<keyword evidence="3 5" id="KW-0521">NADP</keyword>
<dbReference type="PANTHER" id="PTHR11645:SF0">
    <property type="entry name" value="PYRROLINE-5-CARBOXYLATE REDUCTASE 3"/>
    <property type="match status" value="1"/>
</dbReference>
<comment type="catalytic activity">
    <reaction evidence="5 7">
        <text>L-proline + NADP(+) = (S)-1-pyrroline-5-carboxylate + NADPH + 2 H(+)</text>
        <dbReference type="Rhea" id="RHEA:14109"/>
        <dbReference type="ChEBI" id="CHEBI:15378"/>
        <dbReference type="ChEBI" id="CHEBI:17388"/>
        <dbReference type="ChEBI" id="CHEBI:57783"/>
        <dbReference type="ChEBI" id="CHEBI:58349"/>
        <dbReference type="ChEBI" id="CHEBI:60039"/>
        <dbReference type="EC" id="1.5.1.2"/>
    </reaction>
</comment>
<evidence type="ECO:0000256" key="5">
    <source>
        <dbReference type="HAMAP-Rule" id="MF_01925"/>
    </source>
</evidence>
<keyword evidence="4 5" id="KW-0560">Oxidoreductase</keyword>
<reference evidence="10 11" key="1">
    <citation type="submission" date="2024-06" db="EMBL/GenBank/DDBJ databases">
        <title>Genomic Encyclopedia of Type Strains, Phase IV (KMG-IV): sequencing the most valuable type-strain genomes for metagenomic binning, comparative biology and taxonomic classification.</title>
        <authorList>
            <person name="Goeker M."/>
        </authorList>
    </citation>
    <scope>NUCLEOTIDE SEQUENCE [LARGE SCALE GENOMIC DNA]</scope>
    <source>
        <strain evidence="10 11">DSM 21460</strain>
    </source>
</reference>
<comment type="function">
    <text evidence="5">Catalyzes the reduction of 1-pyrroline-5-carboxylate (PCA) to L-proline.</text>
</comment>
<dbReference type="InterPro" id="IPR000304">
    <property type="entry name" value="Pyrroline-COOH_reductase"/>
</dbReference>
<keyword evidence="2 5" id="KW-0641">Proline biosynthesis</keyword>
<comment type="caution">
    <text evidence="10">The sequence shown here is derived from an EMBL/GenBank/DDBJ whole genome shotgun (WGS) entry which is preliminary data.</text>
</comment>
<evidence type="ECO:0000259" key="8">
    <source>
        <dbReference type="Pfam" id="PF03807"/>
    </source>
</evidence>
<dbReference type="EMBL" id="JBEPMA010000006">
    <property type="protein sequence ID" value="MET3617607.1"/>
    <property type="molecule type" value="Genomic_DNA"/>
</dbReference>
<dbReference type="InterPro" id="IPR053790">
    <property type="entry name" value="P5CR-like_CS"/>
</dbReference>
<evidence type="ECO:0000256" key="1">
    <source>
        <dbReference type="ARBA" id="ARBA00005525"/>
    </source>
</evidence>
<dbReference type="InterPro" id="IPR036291">
    <property type="entry name" value="NAD(P)-bd_dom_sf"/>
</dbReference>
<keyword evidence="5" id="KW-0963">Cytoplasm</keyword>
<dbReference type="InterPro" id="IPR028939">
    <property type="entry name" value="P5C_Rdtase_cat_N"/>
</dbReference>
<evidence type="ECO:0000256" key="4">
    <source>
        <dbReference type="ARBA" id="ARBA00023002"/>
    </source>
</evidence>
<comment type="catalytic activity">
    <reaction evidence="5">
        <text>L-proline + NAD(+) = (S)-1-pyrroline-5-carboxylate + NADH + 2 H(+)</text>
        <dbReference type="Rhea" id="RHEA:14105"/>
        <dbReference type="ChEBI" id="CHEBI:15378"/>
        <dbReference type="ChEBI" id="CHEBI:17388"/>
        <dbReference type="ChEBI" id="CHEBI:57540"/>
        <dbReference type="ChEBI" id="CHEBI:57945"/>
        <dbReference type="ChEBI" id="CHEBI:60039"/>
        <dbReference type="EC" id="1.5.1.2"/>
    </reaction>
</comment>
<dbReference type="GO" id="GO:0004735">
    <property type="term" value="F:pyrroline-5-carboxylate reductase activity"/>
    <property type="evidence" value="ECO:0007669"/>
    <property type="project" value="UniProtKB-EC"/>
</dbReference>
<dbReference type="Gene3D" id="1.10.3730.10">
    <property type="entry name" value="ProC C-terminal domain-like"/>
    <property type="match status" value="1"/>
</dbReference>
<evidence type="ECO:0000256" key="3">
    <source>
        <dbReference type="ARBA" id="ARBA00022857"/>
    </source>
</evidence>
<dbReference type="NCBIfam" id="TIGR00112">
    <property type="entry name" value="proC"/>
    <property type="match status" value="1"/>
</dbReference>
<dbReference type="SUPFAM" id="SSF48179">
    <property type="entry name" value="6-phosphogluconate dehydrogenase C-terminal domain-like"/>
    <property type="match status" value="1"/>
</dbReference>
<feature type="domain" description="Pyrroline-5-carboxylate reductase dimerisation" evidence="9">
    <location>
        <begin position="154"/>
        <end position="252"/>
    </location>
</feature>
<keyword evidence="5 7" id="KW-0028">Amino-acid biosynthesis</keyword>
<sequence length="254" mass="28337">MKIGIVGLGNMGQAMAHGLLNNNIETYLFDRNEEKRNIFNKYKNAHIVLNDKEVVKQADAIILAIKPYHYEKFLEGIEDILEEQIIISVTSSFDLEKLEQKLGDKKFMMALPNTPAKVQESMTGICAGKNISDEELKEIEKIFYTFGKTQIVSEDNIKIYEAACGCMPAYVYMFIEAAADACVYYGMKRDMAYKCVSQAVMGAAKMVNETQLHPGVLKDQVTTPGGSTIKGVKSLEESSFRAAIFDAIENIIKS</sequence>
<proteinExistence type="inferred from homology"/>
<dbReference type="InterPro" id="IPR008927">
    <property type="entry name" value="6-PGluconate_DH-like_C_sf"/>
</dbReference>
<dbReference type="PANTHER" id="PTHR11645">
    <property type="entry name" value="PYRROLINE-5-CARBOXYLATE REDUCTASE"/>
    <property type="match status" value="1"/>
</dbReference>
<dbReference type="SUPFAM" id="SSF51735">
    <property type="entry name" value="NAD(P)-binding Rossmann-fold domains"/>
    <property type="match status" value="1"/>
</dbReference>
<comment type="subcellular location">
    <subcellularLocation>
        <location evidence="5">Cytoplasm</location>
    </subcellularLocation>
</comment>
<dbReference type="Pfam" id="PF14748">
    <property type="entry name" value="P5CR_dimer"/>
    <property type="match status" value="1"/>
</dbReference>
<accession>A0ABV2JA01</accession>
<dbReference type="Proteomes" id="UP001549162">
    <property type="component" value="Unassembled WGS sequence"/>
</dbReference>
<dbReference type="HAMAP" id="MF_01925">
    <property type="entry name" value="P5C_reductase"/>
    <property type="match status" value="1"/>
</dbReference>
<organism evidence="10 11">
    <name type="scientific">Peptoniphilus olsenii</name>
    <dbReference type="NCBI Taxonomy" id="411570"/>
    <lineage>
        <taxon>Bacteria</taxon>
        <taxon>Bacillati</taxon>
        <taxon>Bacillota</taxon>
        <taxon>Tissierellia</taxon>
        <taxon>Tissierellales</taxon>
        <taxon>Peptoniphilaceae</taxon>
        <taxon>Peptoniphilus</taxon>
    </lineage>
</organism>
<evidence type="ECO:0000256" key="7">
    <source>
        <dbReference type="RuleBase" id="RU003903"/>
    </source>
</evidence>
<dbReference type="Pfam" id="PF03807">
    <property type="entry name" value="F420_oxidored"/>
    <property type="match status" value="1"/>
</dbReference>
<evidence type="ECO:0000256" key="6">
    <source>
        <dbReference type="NCBIfam" id="TIGR00112"/>
    </source>
</evidence>
<dbReference type="PIRSF" id="PIRSF000193">
    <property type="entry name" value="Pyrrol-5-carb_rd"/>
    <property type="match status" value="1"/>
</dbReference>
<evidence type="ECO:0000313" key="10">
    <source>
        <dbReference type="EMBL" id="MET3617607.1"/>
    </source>
</evidence>
<comment type="pathway">
    <text evidence="5 7">Amino-acid biosynthesis; L-proline biosynthesis; L-proline from L-glutamate 5-semialdehyde: step 1/1.</text>
</comment>
<dbReference type="InterPro" id="IPR029036">
    <property type="entry name" value="P5CR_dimer"/>
</dbReference>
<keyword evidence="11" id="KW-1185">Reference proteome</keyword>
<dbReference type="PROSITE" id="PS00521">
    <property type="entry name" value="P5CR"/>
    <property type="match status" value="1"/>
</dbReference>
<evidence type="ECO:0000313" key="11">
    <source>
        <dbReference type="Proteomes" id="UP001549162"/>
    </source>
</evidence>
<dbReference type="Gene3D" id="3.40.50.720">
    <property type="entry name" value="NAD(P)-binding Rossmann-like Domain"/>
    <property type="match status" value="1"/>
</dbReference>
<gene>
    <name evidence="5" type="primary">proC</name>
    <name evidence="10" type="ORF">ABID14_001241</name>
</gene>
<feature type="domain" description="Pyrroline-5-carboxylate reductase catalytic N-terminal" evidence="8">
    <location>
        <begin position="2"/>
        <end position="90"/>
    </location>
</feature>
<dbReference type="RefSeq" id="WP_354368224.1">
    <property type="nucleotide sequence ID" value="NZ_JBEPMA010000006.1"/>
</dbReference>